<proteinExistence type="inferred from homology"/>
<dbReference type="SMART" id="SM00810">
    <property type="entry name" value="Alpha-amyl_C2"/>
    <property type="match status" value="1"/>
</dbReference>
<dbReference type="OrthoDB" id="550577at2759"/>
<keyword evidence="5" id="KW-0378">Hydrolase</keyword>
<dbReference type="GO" id="GO:0005975">
    <property type="term" value="P:carbohydrate metabolic process"/>
    <property type="evidence" value="ECO:0007669"/>
    <property type="project" value="InterPro"/>
</dbReference>
<evidence type="ECO:0000256" key="6">
    <source>
        <dbReference type="ARBA" id="ARBA00023277"/>
    </source>
</evidence>
<sequence>MNGWSNIVLTLGILYLSLALLPILAAPTLLFQGFNWESWNKKGGLYNFLKDNIDDLARAGVTHIWLPPPGHSVYPQGFDGWGFDFVKGYSGSLTKIYMDRTRPDFAVGELWDSITYRNGAPDYNQDAHRNELASWVRAAGGSVTAFDFTTKGVLQVAVQGQWVNIMASDADLYMAMIDDKVIVKNGSGYDTATLIRSNYKVAAYGNDYCVWVK</sequence>
<dbReference type="EMBL" id="JAKOGI010000809">
    <property type="protein sequence ID" value="KAJ8430305.1"/>
    <property type="molecule type" value="Genomic_DNA"/>
</dbReference>
<keyword evidence="6" id="KW-0119">Carbohydrate metabolism</keyword>
<gene>
    <name evidence="10" type="ORF">Cgig2_024737</name>
</gene>
<comment type="catalytic activity">
    <reaction evidence="1">
        <text>Endohydrolysis of (1-&gt;4)-alpha-D-glucosidic linkages in polysaccharides containing three or more (1-&gt;4)-alpha-linked D-glucose units.</text>
        <dbReference type="EC" id="3.2.1.1"/>
    </reaction>
</comment>
<dbReference type="Proteomes" id="UP001153076">
    <property type="component" value="Unassembled WGS sequence"/>
</dbReference>
<dbReference type="AlphaFoldDB" id="A0A9Q1Q6Q5"/>
<dbReference type="EC" id="3.2.1.1" evidence="4"/>
<evidence type="ECO:0000256" key="1">
    <source>
        <dbReference type="ARBA" id="ARBA00000548"/>
    </source>
</evidence>
<keyword evidence="11" id="KW-1185">Reference proteome</keyword>
<evidence type="ECO:0000259" key="9">
    <source>
        <dbReference type="SMART" id="SM00810"/>
    </source>
</evidence>
<dbReference type="Gene3D" id="3.20.20.80">
    <property type="entry name" value="Glycosidases"/>
    <property type="match status" value="2"/>
</dbReference>
<dbReference type="GO" id="GO:0005509">
    <property type="term" value="F:calcium ion binding"/>
    <property type="evidence" value="ECO:0007669"/>
    <property type="project" value="InterPro"/>
</dbReference>
<keyword evidence="7" id="KW-0326">Glycosidase</keyword>
<evidence type="ECO:0000256" key="4">
    <source>
        <dbReference type="ARBA" id="ARBA00012595"/>
    </source>
</evidence>
<comment type="similarity">
    <text evidence="3">Belongs to the glycosyl hydrolase 13 family.</text>
</comment>
<dbReference type="InterPro" id="IPR017853">
    <property type="entry name" value="GH"/>
</dbReference>
<comment type="caution">
    <text evidence="10">The sequence shown here is derived from an EMBL/GenBank/DDBJ whole genome shotgun (WGS) entry which is preliminary data.</text>
</comment>
<evidence type="ECO:0000256" key="8">
    <source>
        <dbReference type="ARBA" id="ARBA00030238"/>
    </source>
</evidence>
<dbReference type="SUPFAM" id="SSF51445">
    <property type="entry name" value="(Trans)glycosidases"/>
    <property type="match status" value="1"/>
</dbReference>
<comment type="cofactor">
    <cofactor evidence="2">
        <name>Ca(2+)</name>
        <dbReference type="ChEBI" id="CHEBI:29108"/>
    </cofactor>
</comment>
<dbReference type="PANTHER" id="PTHR43447">
    <property type="entry name" value="ALPHA-AMYLASE"/>
    <property type="match status" value="1"/>
</dbReference>
<evidence type="ECO:0000256" key="5">
    <source>
        <dbReference type="ARBA" id="ARBA00022801"/>
    </source>
</evidence>
<organism evidence="10 11">
    <name type="scientific">Carnegiea gigantea</name>
    <dbReference type="NCBI Taxonomy" id="171969"/>
    <lineage>
        <taxon>Eukaryota</taxon>
        <taxon>Viridiplantae</taxon>
        <taxon>Streptophyta</taxon>
        <taxon>Embryophyta</taxon>
        <taxon>Tracheophyta</taxon>
        <taxon>Spermatophyta</taxon>
        <taxon>Magnoliopsida</taxon>
        <taxon>eudicotyledons</taxon>
        <taxon>Gunneridae</taxon>
        <taxon>Pentapetalae</taxon>
        <taxon>Caryophyllales</taxon>
        <taxon>Cactineae</taxon>
        <taxon>Cactaceae</taxon>
        <taxon>Cactoideae</taxon>
        <taxon>Echinocereeae</taxon>
        <taxon>Carnegiea</taxon>
    </lineage>
</organism>
<evidence type="ECO:0000256" key="3">
    <source>
        <dbReference type="ARBA" id="ARBA00008061"/>
    </source>
</evidence>
<name>A0A9Q1Q6Q5_9CARY</name>
<reference evidence="10" key="1">
    <citation type="submission" date="2022-04" db="EMBL/GenBank/DDBJ databases">
        <title>Carnegiea gigantea Genome sequencing and assembly v2.</title>
        <authorList>
            <person name="Copetti D."/>
            <person name="Sanderson M.J."/>
            <person name="Burquez A."/>
            <person name="Wojciechowski M.F."/>
        </authorList>
    </citation>
    <scope>NUCLEOTIDE SEQUENCE</scope>
    <source>
        <strain evidence="10">SGP5-SGP5p</strain>
        <tissue evidence="10">Aerial part</tissue>
    </source>
</reference>
<dbReference type="Pfam" id="PF07821">
    <property type="entry name" value="Alpha-amyl_C2"/>
    <property type="match status" value="1"/>
</dbReference>
<feature type="domain" description="Alpha-amylase C-terminal beta-sheet" evidence="9">
    <location>
        <begin position="153"/>
        <end position="213"/>
    </location>
</feature>
<protein>
    <recommendedName>
        <fullName evidence="4">alpha-amylase</fullName>
        <ecNumber evidence="4">3.2.1.1</ecNumber>
    </recommendedName>
    <alternativeName>
        <fullName evidence="8">1,4-alpha-D-glucan glucanohydrolase</fullName>
    </alternativeName>
</protein>
<dbReference type="GO" id="GO:0004556">
    <property type="term" value="F:alpha-amylase activity"/>
    <property type="evidence" value="ECO:0007669"/>
    <property type="project" value="UniProtKB-EC"/>
</dbReference>
<evidence type="ECO:0000256" key="7">
    <source>
        <dbReference type="ARBA" id="ARBA00023295"/>
    </source>
</evidence>
<evidence type="ECO:0000313" key="10">
    <source>
        <dbReference type="EMBL" id="KAJ8430305.1"/>
    </source>
</evidence>
<dbReference type="InterPro" id="IPR012850">
    <property type="entry name" value="A-amylase_bs_C"/>
</dbReference>
<evidence type="ECO:0000313" key="11">
    <source>
        <dbReference type="Proteomes" id="UP001153076"/>
    </source>
</evidence>
<evidence type="ECO:0000256" key="2">
    <source>
        <dbReference type="ARBA" id="ARBA00001913"/>
    </source>
</evidence>
<accession>A0A9Q1Q6Q5</accession>